<protein>
    <recommendedName>
        <fullName evidence="2">SPW repeat-containing integral membrane domain-containing protein</fullName>
    </recommendedName>
</protein>
<evidence type="ECO:0000256" key="1">
    <source>
        <dbReference type="SAM" id="Phobius"/>
    </source>
</evidence>
<dbReference type="EMBL" id="VDUZ01000001">
    <property type="protein sequence ID" value="TXL82298.1"/>
    <property type="molecule type" value="Genomic_DNA"/>
</dbReference>
<dbReference type="Pfam" id="PF03779">
    <property type="entry name" value="SPW"/>
    <property type="match status" value="1"/>
</dbReference>
<organism evidence="3 4">
    <name type="scientific">Vineibacter terrae</name>
    <dbReference type="NCBI Taxonomy" id="2586908"/>
    <lineage>
        <taxon>Bacteria</taxon>
        <taxon>Pseudomonadati</taxon>
        <taxon>Pseudomonadota</taxon>
        <taxon>Alphaproteobacteria</taxon>
        <taxon>Hyphomicrobiales</taxon>
        <taxon>Vineibacter</taxon>
    </lineage>
</organism>
<feature type="transmembrane region" description="Helical" evidence="1">
    <location>
        <begin position="71"/>
        <end position="89"/>
    </location>
</feature>
<dbReference type="InterPro" id="IPR005530">
    <property type="entry name" value="SPW"/>
</dbReference>
<sequence>MVTMRMLGTHRAWEDWAMVAFGALIVVSPWLMPGETGHVQSVVLNAVIVGLIVCALAALEMLALERWEEATGFVCGIWMIASPFVFDYADAGMLRYWHFALGALVAIFAAMEFWQDTTRAETAAKS</sequence>
<dbReference type="OrthoDB" id="8249794at2"/>
<keyword evidence="1" id="KW-0812">Transmembrane</keyword>
<reference evidence="3 4" key="1">
    <citation type="submission" date="2019-06" db="EMBL/GenBank/DDBJ databases">
        <title>New taxonomy in bacterial strain CC-CFT640, isolated from vineyard.</title>
        <authorList>
            <person name="Lin S.-Y."/>
            <person name="Tsai C.-F."/>
            <person name="Young C.-C."/>
        </authorList>
    </citation>
    <scope>NUCLEOTIDE SEQUENCE [LARGE SCALE GENOMIC DNA]</scope>
    <source>
        <strain evidence="3 4">CC-CFT640</strain>
    </source>
</reference>
<gene>
    <name evidence="3" type="ORF">FHP25_00955</name>
</gene>
<feature type="transmembrane region" description="Helical" evidence="1">
    <location>
        <begin position="95"/>
        <end position="114"/>
    </location>
</feature>
<dbReference type="Proteomes" id="UP000321638">
    <property type="component" value="Unassembled WGS sequence"/>
</dbReference>
<dbReference type="RefSeq" id="WP_147845004.1">
    <property type="nucleotide sequence ID" value="NZ_VDUZ01000001.1"/>
</dbReference>
<evidence type="ECO:0000259" key="2">
    <source>
        <dbReference type="Pfam" id="PF03779"/>
    </source>
</evidence>
<keyword evidence="4" id="KW-1185">Reference proteome</keyword>
<feature type="transmembrane region" description="Helical" evidence="1">
    <location>
        <begin position="38"/>
        <end position="59"/>
    </location>
</feature>
<evidence type="ECO:0000313" key="3">
    <source>
        <dbReference type="EMBL" id="TXL82298.1"/>
    </source>
</evidence>
<name>A0A5C8PVG2_9HYPH</name>
<proteinExistence type="predicted"/>
<comment type="caution">
    <text evidence="3">The sequence shown here is derived from an EMBL/GenBank/DDBJ whole genome shotgun (WGS) entry which is preliminary data.</text>
</comment>
<feature type="transmembrane region" description="Helical" evidence="1">
    <location>
        <begin position="12"/>
        <end position="32"/>
    </location>
</feature>
<evidence type="ECO:0000313" key="4">
    <source>
        <dbReference type="Proteomes" id="UP000321638"/>
    </source>
</evidence>
<keyword evidence="1" id="KW-1133">Transmembrane helix</keyword>
<dbReference type="AlphaFoldDB" id="A0A5C8PVG2"/>
<accession>A0A5C8PVG2</accession>
<feature type="domain" description="SPW repeat-containing integral membrane" evidence="2">
    <location>
        <begin position="13"/>
        <end position="110"/>
    </location>
</feature>
<keyword evidence="1" id="KW-0472">Membrane</keyword>